<organism evidence="1 2">
    <name type="scientific">Streptomyces finlayi</name>
    <dbReference type="NCBI Taxonomy" id="67296"/>
    <lineage>
        <taxon>Bacteria</taxon>
        <taxon>Bacillati</taxon>
        <taxon>Actinomycetota</taxon>
        <taxon>Actinomycetes</taxon>
        <taxon>Kitasatosporales</taxon>
        <taxon>Streptomycetaceae</taxon>
        <taxon>Streptomyces</taxon>
    </lineage>
</organism>
<protein>
    <submittedName>
        <fullName evidence="1">Uncharacterized protein</fullName>
    </submittedName>
</protein>
<evidence type="ECO:0000313" key="2">
    <source>
        <dbReference type="Proteomes" id="UP000638353"/>
    </source>
</evidence>
<evidence type="ECO:0000313" key="1">
    <source>
        <dbReference type="EMBL" id="GHC82347.1"/>
    </source>
</evidence>
<dbReference type="AlphaFoldDB" id="A0A918WUC3"/>
<comment type="caution">
    <text evidence="1">The sequence shown here is derived from an EMBL/GenBank/DDBJ whole genome shotgun (WGS) entry which is preliminary data.</text>
</comment>
<sequence length="61" mass="6132">MPLVALLAIGAYLLGEMVEKQYGLLGAVALGFLTVGVKTKNTACLSIGAVALVVLGQSALT</sequence>
<gene>
    <name evidence="1" type="ORF">GCM10010334_10520</name>
</gene>
<reference evidence="1" key="2">
    <citation type="submission" date="2020-09" db="EMBL/GenBank/DDBJ databases">
        <authorList>
            <person name="Sun Q."/>
            <person name="Ohkuma M."/>
        </authorList>
    </citation>
    <scope>NUCLEOTIDE SEQUENCE</scope>
    <source>
        <strain evidence="1">JCM 4637</strain>
    </source>
</reference>
<dbReference type="RefSeq" id="WP_189822266.1">
    <property type="nucleotide sequence ID" value="NZ_BMVC01000002.1"/>
</dbReference>
<name>A0A918WUC3_9ACTN</name>
<accession>A0A918WUC3</accession>
<reference evidence="1" key="1">
    <citation type="journal article" date="2014" name="Int. J. Syst. Evol. Microbiol.">
        <title>Complete genome sequence of Corynebacterium casei LMG S-19264T (=DSM 44701T), isolated from a smear-ripened cheese.</title>
        <authorList>
            <consortium name="US DOE Joint Genome Institute (JGI-PGF)"/>
            <person name="Walter F."/>
            <person name="Albersmeier A."/>
            <person name="Kalinowski J."/>
            <person name="Ruckert C."/>
        </authorList>
    </citation>
    <scope>NUCLEOTIDE SEQUENCE</scope>
    <source>
        <strain evidence="1">JCM 4637</strain>
    </source>
</reference>
<dbReference type="EMBL" id="BMVC01000002">
    <property type="protein sequence ID" value="GHC82347.1"/>
    <property type="molecule type" value="Genomic_DNA"/>
</dbReference>
<dbReference type="Proteomes" id="UP000638353">
    <property type="component" value="Unassembled WGS sequence"/>
</dbReference>
<proteinExistence type="predicted"/>